<dbReference type="STRING" id="489703.SAMN04488038_10955"/>
<organism evidence="7 8">
    <name type="scientific">Solimonas aquatica</name>
    <dbReference type="NCBI Taxonomy" id="489703"/>
    <lineage>
        <taxon>Bacteria</taxon>
        <taxon>Pseudomonadati</taxon>
        <taxon>Pseudomonadota</taxon>
        <taxon>Gammaproteobacteria</taxon>
        <taxon>Nevskiales</taxon>
        <taxon>Nevskiaceae</taxon>
        <taxon>Solimonas</taxon>
    </lineage>
</organism>
<dbReference type="PANTHER" id="PTHR10057">
    <property type="entry name" value="PERIPHERAL-TYPE BENZODIAZEPINE RECEPTOR"/>
    <property type="match status" value="1"/>
</dbReference>
<comment type="subcellular location">
    <subcellularLocation>
        <location evidence="1">Membrane</location>
        <topology evidence="1">Multi-pass membrane protein</topology>
    </subcellularLocation>
</comment>
<dbReference type="OrthoDB" id="9795496at2"/>
<dbReference type="GO" id="GO:0033013">
    <property type="term" value="P:tetrapyrrole metabolic process"/>
    <property type="evidence" value="ECO:0007669"/>
    <property type="project" value="UniProtKB-ARBA"/>
</dbReference>
<name>A0A1H9HVX2_9GAMM</name>
<feature type="transmembrane region" description="Helical" evidence="6">
    <location>
        <begin position="49"/>
        <end position="70"/>
    </location>
</feature>
<evidence type="ECO:0000313" key="8">
    <source>
        <dbReference type="Proteomes" id="UP000199233"/>
    </source>
</evidence>
<evidence type="ECO:0000256" key="5">
    <source>
        <dbReference type="ARBA" id="ARBA00023136"/>
    </source>
</evidence>
<evidence type="ECO:0000256" key="2">
    <source>
        <dbReference type="ARBA" id="ARBA00007524"/>
    </source>
</evidence>
<reference evidence="8" key="1">
    <citation type="submission" date="2016-10" db="EMBL/GenBank/DDBJ databases">
        <authorList>
            <person name="Varghese N."/>
            <person name="Submissions S."/>
        </authorList>
    </citation>
    <scope>NUCLEOTIDE SEQUENCE [LARGE SCALE GENOMIC DNA]</scope>
    <source>
        <strain evidence="8">DSM 25927</strain>
    </source>
</reference>
<dbReference type="Pfam" id="PF03073">
    <property type="entry name" value="TspO_MBR"/>
    <property type="match status" value="1"/>
</dbReference>
<comment type="similarity">
    <text evidence="2">Belongs to the TspO/BZRP family.</text>
</comment>
<dbReference type="PANTHER" id="PTHR10057:SF0">
    <property type="entry name" value="TRANSLOCATOR PROTEIN"/>
    <property type="match status" value="1"/>
</dbReference>
<feature type="transmembrane region" description="Helical" evidence="6">
    <location>
        <begin position="82"/>
        <end position="103"/>
    </location>
</feature>
<dbReference type="GO" id="GO:0016020">
    <property type="term" value="C:membrane"/>
    <property type="evidence" value="ECO:0007669"/>
    <property type="project" value="UniProtKB-SubCell"/>
</dbReference>
<dbReference type="RefSeq" id="WP_093286400.1">
    <property type="nucleotide sequence ID" value="NZ_FOFS01000009.1"/>
</dbReference>
<dbReference type="Proteomes" id="UP000199233">
    <property type="component" value="Unassembled WGS sequence"/>
</dbReference>
<dbReference type="CDD" id="cd15904">
    <property type="entry name" value="TSPO_MBR"/>
    <property type="match status" value="1"/>
</dbReference>
<keyword evidence="4 6" id="KW-1133">Transmembrane helix</keyword>
<accession>A0A1H9HVX2</accession>
<feature type="transmembrane region" description="Helical" evidence="6">
    <location>
        <begin position="109"/>
        <end position="128"/>
    </location>
</feature>
<protein>
    <submittedName>
        <fullName evidence="7">TspO and MBR related proteins</fullName>
    </submittedName>
</protein>
<evidence type="ECO:0000256" key="3">
    <source>
        <dbReference type="ARBA" id="ARBA00022692"/>
    </source>
</evidence>
<evidence type="ECO:0000313" key="7">
    <source>
        <dbReference type="EMBL" id="SEQ66496.1"/>
    </source>
</evidence>
<proteinExistence type="inferred from homology"/>
<dbReference type="InterPro" id="IPR038330">
    <property type="entry name" value="TspO/MBR-related_sf"/>
</dbReference>
<dbReference type="PIRSF" id="PIRSF005859">
    <property type="entry name" value="PBR"/>
    <property type="match status" value="1"/>
</dbReference>
<gene>
    <name evidence="7" type="ORF">SAMN04488038_10955</name>
</gene>
<keyword evidence="5 6" id="KW-0472">Membrane</keyword>
<evidence type="ECO:0000256" key="1">
    <source>
        <dbReference type="ARBA" id="ARBA00004141"/>
    </source>
</evidence>
<keyword evidence="8" id="KW-1185">Reference proteome</keyword>
<evidence type="ECO:0000256" key="6">
    <source>
        <dbReference type="SAM" id="Phobius"/>
    </source>
</evidence>
<dbReference type="InterPro" id="IPR004307">
    <property type="entry name" value="TspO_MBR"/>
</dbReference>
<evidence type="ECO:0000256" key="4">
    <source>
        <dbReference type="ARBA" id="ARBA00022989"/>
    </source>
</evidence>
<dbReference type="EMBL" id="FOFS01000009">
    <property type="protein sequence ID" value="SEQ66496.1"/>
    <property type="molecule type" value="Genomic_DNA"/>
</dbReference>
<keyword evidence="3 6" id="KW-0812">Transmembrane</keyword>
<sequence>MLPRPHPFLGFLAWLALCVASSSLGAIASINARSFYASLIRPDWAPPGWVFGPVWSALFLAMAVAAWLVWRVPQDSPARSRALRWFVIQLAANALWSWLFFAWHLGGAAFVEVLLLWLLIASTLLAFWRVQRLAALLLLPYLLWVSFAAVLNYTVWQLNPGLLG</sequence>
<dbReference type="AlphaFoldDB" id="A0A1H9HVX2"/>
<dbReference type="FunFam" id="1.20.1260.100:FF:000001">
    <property type="entry name" value="translocator protein 2"/>
    <property type="match status" value="1"/>
</dbReference>
<feature type="transmembrane region" description="Helical" evidence="6">
    <location>
        <begin position="135"/>
        <end position="156"/>
    </location>
</feature>
<dbReference type="Gene3D" id="1.20.1260.100">
    <property type="entry name" value="TspO/MBR protein"/>
    <property type="match status" value="1"/>
</dbReference>